<evidence type="ECO:0000313" key="2">
    <source>
        <dbReference type="EMBL" id="PEH37380.1"/>
    </source>
</evidence>
<dbReference type="RefSeq" id="WP_036049721.1">
    <property type="nucleotide sequence ID" value="NZ_CADEVY010000003.1"/>
</dbReference>
<evidence type="ECO:0000313" key="1">
    <source>
        <dbReference type="EMBL" id="KGC17478.1"/>
    </source>
</evidence>
<sequence length="96" mass="10555">MSFLTNFADKKIDEYPCYDRSCELVAEHTRRWLANGNILNDGDIAYLLHRSLAAMYNGLADEMKAALASVVAALILRGMSPEDIADFVAGAPPKVH</sequence>
<reference evidence="2" key="2">
    <citation type="submission" date="2017-09" db="EMBL/GenBank/DDBJ databases">
        <title>FDA dAtabase for Regulatory Grade micrObial Sequences (FDA-ARGOS): Supporting development and validation of Infectious Disease Dx tests.</title>
        <authorList>
            <person name="Minogue T."/>
            <person name="Wolcott M."/>
            <person name="Wasieloski L."/>
            <person name="Aguilar W."/>
            <person name="Moore D."/>
            <person name="Tallon L.J."/>
            <person name="Sadzewicz L."/>
            <person name="Ott S."/>
            <person name="Zhao X."/>
            <person name="Nagaraj S."/>
            <person name="Vavikolanu K."/>
            <person name="Aluvathingal J."/>
            <person name="Nadendla S."/>
            <person name="Sichtig H."/>
        </authorList>
    </citation>
    <scope>NUCLEOTIDE SEQUENCE</scope>
    <source>
        <strain evidence="2">FDAARGOS_390</strain>
    </source>
</reference>
<reference evidence="1 3" key="1">
    <citation type="submission" date="2014-04" db="EMBL/GenBank/DDBJ databases">
        <authorList>
            <person name="Bishop-Lilly K.A."/>
            <person name="Broomall S.M."/>
            <person name="Chain P.S."/>
            <person name="Chertkov O."/>
            <person name="Coyne S.R."/>
            <person name="Daligault H.E."/>
            <person name="Davenport K.W."/>
            <person name="Erkkila T."/>
            <person name="Frey K.G."/>
            <person name="Gibbons H.S."/>
            <person name="Gu W."/>
            <person name="Jaissle J."/>
            <person name="Johnson S.L."/>
            <person name="Koroleva G.I."/>
            <person name="Ladner J.T."/>
            <person name="Lo C.-C."/>
            <person name="Minogue T.D."/>
            <person name="Munk C."/>
            <person name="Palacios G.F."/>
            <person name="Redden C.L."/>
            <person name="Rosenzweig C.N."/>
            <person name="Scholz M.B."/>
            <person name="Teshima H."/>
            <person name="Xu Y."/>
        </authorList>
    </citation>
    <scope>NUCLEOTIDE SEQUENCE [LARGE SCALE GENOMIC DNA]</scope>
    <source>
        <strain evidence="3">gladioli</strain>
        <strain evidence="1">Gladioli</strain>
    </source>
</reference>
<dbReference type="Proteomes" id="UP000029590">
    <property type="component" value="Unassembled WGS sequence"/>
</dbReference>
<organism evidence="2 4">
    <name type="scientific">Burkholderia gladioli</name>
    <name type="common">Pseudomonas marginata</name>
    <name type="synonym">Phytomonas marginata</name>
    <dbReference type="NCBI Taxonomy" id="28095"/>
    <lineage>
        <taxon>Bacteria</taxon>
        <taxon>Pseudomonadati</taxon>
        <taxon>Pseudomonadota</taxon>
        <taxon>Betaproteobacteria</taxon>
        <taxon>Burkholderiales</taxon>
        <taxon>Burkholderiaceae</taxon>
        <taxon>Burkholderia</taxon>
    </lineage>
</organism>
<protein>
    <submittedName>
        <fullName evidence="2">Uncharacterized protein</fullName>
    </submittedName>
</protein>
<comment type="caution">
    <text evidence="2">The sequence shown here is derived from an EMBL/GenBank/DDBJ whole genome shotgun (WGS) entry which is preliminary data.</text>
</comment>
<proteinExistence type="predicted"/>
<dbReference type="EMBL" id="PDDY01000004">
    <property type="protein sequence ID" value="PEH37380.1"/>
    <property type="molecule type" value="Genomic_DNA"/>
</dbReference>
<gene>
    <name evidence="2" type="ORF">CRM94_22825</name>
    <name evidence="1" type="ORF">DM48_5139</name>
</gene>
<dbReference type="EMBL" id="JPGG01000015">
    <property type="protein sequence ID" value="KGC17478.1"/>
    <property type="molecule type" value="Genomic_DNA"/>
</dbReference>
<accession>A0A095FJ95</accession>
<dbReference type="Proteomes" id="UP000220629">
    <property type="component" value="Unassembled WGS sequence"/>
</dbReference>
<dbReference type="KEGG" id="bgo:BM43_505"/>
<reference evidence="4" key="3">
    <citation type="submission" date="2017-09" db="EMBL/GenBank/DDBJ databases">
        <title>FDA dAtabase for Regulatory Grade micrObial Sequences (FDA-ARGOS): Supporting development and validation of Infectious Disease Dx tests.</title>
        <authorList>
            <person name="Minogue T."/>
            <person name="Wolcott M."/>
            <person name="Wasieloski L."/>
            <person name="Aguilar W."/>
            <person name="Moore D."/>
            <person name="Tallon L."/>
            <person name="Sadzewicz L."/>
            <person name="Ott S."/>
            <person name="Zhao X."/>
            <person name="Nagaraj S."/>
            <person name="Vavikolanu K."/>
            <person name="Aluvathingal J."/>
            <person name="Nadendla S."/>
            <person name="Sichtig H."/>
        </authorList>
    </citation>
    <scope>NUCLEOTIDE SEQUENCE [LARGE SCALE GENOMIC DNA]</scope>
    <source>
        <strain evidence="4">FDAARGOS_390</strain>
    </source>
</reference>
<evidence type="ECO:0000313" key="4">
    <source>
        <dbReference type="Proteomes" id="UP000220629"/>
    </source>
</evidence>
<evidence type="ECO:0000313" key="3">
    <source>
        <dbReference type="Proteomes" id="UP000029590"/>
    </source>
</evidence>
<name>A0A095FJ95_BURGA</name>
<dbReference type="AlphaFoldDB" id="A0A095FJ95"/>